<dbReference type="RefSeq" id="WP_291678526.1">
    <property type="nucleotide sequence ID" value="NZ_JBHSLV010000033.1"/>
</dbReference>
<comment type="similarity">
    <text evidence="1 5">Belongs to the antibiotic N-acetyltransferase family.</text>
</comment>
<evidence type="ECO:0000313" key="7">
    <source>
        <dbReference type="Proteomes" id="UP001596104"/>
    </source>
</evidence>
<dbReference type="PANTHER" id="PTHR11104:SF0">
    <property type="entry name" value="SPBETA PROPHAGE-DERIVED AMINOGLYCOSIDE N(3')-ACETYLTRANSFERASE-LIKE PROTEIN YOKD"/>
    <property type="match status" value="1"/>
</dbReference>
<keyword evidence="4 5" id="KW-0012">Acyltransferase</keyword>
<dbReference type="InterPro" id="IPR028345">
    <property type="entry name" value="Antibiotic_NAT-like"/>
</dbReference>
<evidence type="ECO:0000256" key="1">
    <source>
        <dbReference type="ARBA" id="ARBA00006383"/>
    </source>
</evidence>
<evidence type="ECO:0000256" key="4">
    <source>
        <dbReference type="ARBA" id="ARBA00023315"/>
    </source>
</evidence>
<accession>A0ABW0HID8</accession>
<organism evidence="6 7">
    <name type="scientific">Bosea vestrisii</name>
    <dbReference type="NCBI Taxonomy" id="151416"/>
    <lineage>
        <taxon>Bacteria</taxon>
        <taxon>Pseudomonadati</taxon>
        <taxon>Pseudomonadota</taxon>
        <taxon>Alphaproteobacteria</taxon>
        <taxon>Hyphomicrobiales</taxon>
        <taxon>Boseaceae</taxon>
        <taxon>Bosea</taxon>
    </lineage>
</organism>
<keyword evidence="3 5" id="KW-0808">Transferase</keyword>
<evidence type="ECO:0000313" key="6">
    <source>
        <dbReference type="EMBL" id="MFC5394774.1"/>
    </source>
</evidence>
<dbReference type="EC" id="2.3.1.-" evidence="5"/>
<dbReference type="InterPro" id="IPR003679">
    <property type="entry name" value="Amioglycoside_AcTrfase"/>
</dbReference>
<proteinExistence type="inferred from homology"/>
<evidence type="ECO:0000256" key="2">
    <source>
        <dbReference type="ARBA" id="ARBA00012882"/>
    </source>
</evidence>
<evidence type="ECO:0000256" key="3">
    <source>
        <dbReference type="ARBA" id="ARBA00022679"/>
    </source>
</evidence>
<protein>
    <recommendedName>
        <fullName evidence="2 5">Aminoglycoside N(3)-acetyltransferase</fullName>
        <ecNumber evidence="5">2.3.1.-</ecNumber>
    </recommendedName>
</protein>
<dbReference type="EMBL" id="JBHSLV010000033">
    <property type="protein sequence ID" value="MFC5394774.1"/>
    <property type="molecule type" value="Genomic_DNA"/>
</dbReference>
<keyword evidence="7" id="KW-1185">Reference proteome</keyword>
<sequence length="269" mass="28719">MAEAEQIARGVTPITVDSLTRDLLSLGIQPRDVLLVHTSLSSLGWVNGGPLAVIEALLRAVGPEGTIVMPAQSANLSDPANWGAPPVPASWHQTIRETMPAYDPGTTPTRDMGRVAELFRTWPGALRSDHPSASFAALGPLAGQVVGRHELADPLGEGSPLGVLYRLEAKLLLIGVDFDRCTALHLAERRVWPDRPRIAEGAPLMRDGQRQWVTFDIPKVMDSDAFLPIGASALRSGLATAGALGEGRGILIGMQPIVDHAVEFWTSGR</sequence>
<dbReference type="Pfam" id="PF02522">
    <property type="entry name" value="Antibiotic_NAT"/>
    <property type="match status" value="1"/>
</dbReference>
<evidence type="ECO:0000256" key="5">
    <source>
        <dbReference type="RuleBase" id="RU365031"/>
    </source>
</evidence>
<keyword evidence="5" id="KW-0046">Antibiotic resistance</keyword>
<comment type="catalytic activity">
    <reaction evidence="5">
        <text>a 2-deoxystreptamine antibiotic + acetyl-CoA = an N(3)-acetyl-2-deoxystreptamine antibiotic + CoA + H(+)</text>
        <dbReference type="Rhea" id="RHEA:12665"/>
        <dbReference type="ChEBI" id="CHEBI:15378"/>
        <dbReference type="ChEBI" id="CHEBI:57287"/>
        <dbReference type="ChEBI" id="CHEBI:57288"/>
        <dbReference type="ChEBI" id="CHEBI:57921"/>
        <dbReference type="ChEBI" id="CHEBI:77452"/>
        <dbReference type="EC" id="2.3.1.81"/>
    </reaction>
</comment>
<gene>
    <name evidence="6" type="ORF">ACFPPC_19230</name>
</gene>
<dbReference type="SUPFAM" id="SSF110710">
    <property type="entry name" value="TTHA0583/YokD-like"/>
    <property type="match status" value="1"/>
</dbReference>
<reference evidence="7" key="1">
    <citation type="journal article" date="2019" name="Int. J. Syst. Evol. Microbiol.">
        <title>The Global Catalogue of Microorganisms (GCM) 10K type strain sequencing project: providing services to taxonomists for standard genome sequencing and annotation.</title>
        <authorList>
            <consortium name="The Broad Institute Genomics Platform"/>
            <consortium name="The Broad Institute Genome Sequencing Center for Infectious Disease"/>
            <person name="Wu L."/>
            <person name="Ma J."/>
        </authorList>
    </citation>
    <scope>NUCLEOTIDE SEQUENCE [LARGE SCALE GENOMIC DNA]</scope>
    <source>
        <strain evidence="7">CGMCC 1.16326</strain>
    </source>
</reference>
<dbReference type="PANTHER" id="PTHR11104">
    <property type="entry name" value="AMINOGLYCOSIDE N3-ACETYLTRANSFERASE"/>
    <property type="match status" value="1"/>
</dbReference>
<name>A0ABW0HID8_9HYPH</name>
<comment type="caution">
    <text evidence="6">The sequence shown here is derived from an EMBL/GenBank/DDBJ whole genome shotgun (WGS) entry which is preliminary data.</text>
</comment>
<dbReference type="Proteomes" id="UP001596104">
    <property type="component" value="Unassembled WGS sequence"/>
</dbReference>